<protein>
    <submittedName>
        <fullName evidence="2">Uncharacterized protein</fullName>
    </submittedName>
</protein>
<evidence type="ECO:0000313" key="3">
    <source>
        <dbReference type="Proteomes" id="UP000812287"/>
    </source>
</evidence>
<sequence length="265" mass="29636">MLHWPWEIPLISNIPIGILNWPNGSYISSNLHLRRKNSLWYSGNYRRSRSVPRTLSDQRKIYLDNASSNNSVTSQNVSIRPGNTVTSISDNDRLVTSSGKAPCLTVEQIKEALSSVYRLYPYDPTLGQFRGCVRKYNYATRPNGMVDAGTNYASGHIPSHSRPPENTTHPTDTSAVREASMHIASSSSLRFPVFFLGSRSQLEIIATYLKLRRGVYERPDGQTSGSESPTPARRLTETKATQDPRGQLLPAQFLSVQYYAVAIDL</sequence>
<dbReference type="EMBL" id="MU250561">
    <property type="protein sequence ID" value="KAG7441309.1"/>
    <property type="molecule type" value="Genomic_DNA"/>
</dbReference>
<accession>A0A9P7VIH2</accession>
<evidence type="ECO:0000313" key="2">
    <source>
        <dbReference type="EMBL" id="KAG7441309.1"/>
    </source>
</evidence>
<dbReference type="Proteomes" id="UP000812287">
    <property type="component" value="Unassembled WGS sequence"/>
</dbReference>
<organism evidence="2 3">
    <name type="scientific">Guyanagaster necrorhizus</name>
    <dbReference type="NCBI Taxonomy" id="856835"/>
    <lineage>
        <taxon>Eukaryota</taxon>
        <taxon>Fungi</taxon>
        <taxon>Dikarya</taxon>
        <taxon>Basidiomycota</taxon>
        <taxon>Agaricomycotina</taxon>
        <taxon>Agaricomycetes</taxon>
        <taxon>Agaricomycetidae</taxon>
        <taxon>Agaricales</taxon>
        <taxon>Marasmiineae</taxon>
        <taxon>Physalacriaceae</taxon>
        <taxon>Guyanagaster</taxon>
    </lineage>
</organism>
<name>A0A9P7VIH2_9AGAR</name>
<gene>
    <name evidence="2" type="ORF">BT62DRAFT_997235</name>
</gene>
<evidence type="ECO:0000256" key="1">
    <source>
        <dbReference type="SAM" id="MobiDB-lite"/>
    </source>
</evidence>
<dbReference type="GeneID" id="66112934"/>
<proteinExistence type="predicted"/>
<dbReference type="RefSeq" id="XP_043034809.1">
    <property type="nucleotide sequence ID" value="XM_043190637.1"/>
</dbReference>
<comment type="caution">
    <text evidence="2">The sequence shown here is derived from an EMBL/GenBank/DDBJ whole genome shotgun (WGS) entry which is preliminary data.</text>
</comment>
<dbReference type="AlphaFoldDB" id="A0A9P7VIH2"/>
<keyword evidence="3" id="KW-1185">Reference proteome</keyword>
<feature type="region of interest" description="Disordered" evidence="1">
    <location>
        <begin position="217"/>
        <end position="246"/>
    </location>
</feature>
<reference evidence="2" key="1">
    <citation type="submission" date="2020-11" db="EMBL/GenBank/DDBJ databases">
        <title>Adaptations for nitrogen fixation in a non-lichenized fungal sporocarp promotes dispersal by wood-feeding termites.</title>
        <authorList>
            <consortium name="DOE Joint Genome Institute"/>
            <person name="Koch R.A."/>
            <person name="Yoon G."/>
            <person name="Arayal U."/>
            <person name="Lail K."/>
            <person name="Amirebrahimi M."/>
            <person name="Labutti K."/>
            <person name="Lipzen A."/>
            <person name="Riley R."/>
            <person name="Barry K."/>
            <person name="Henrissat B."/>
            <person name="Grigoriev I.V."/>
            <person name="Herr J.R."/>
            <person name="Aime M.C."/>
        </authorList>
    </citation>
    <scope>NUCLEOTIDE SEQUENCE</scope>
    <source>
        <strain evidence="2">MCA 3950</strain>
    </source>
</reference>